<dbReference type="RefSeq" id="WP_343766881.1">
    <property type="nucleotide sequence ID" value="NZ_BAAAFG010000015.1"/>
</dbReference>
<dbReference type="InterPro" id="IPR035093">
    <property type="entry name" value="RelE/ParE_toxin_dom_sf"/>
</dbReference>
<comment type="caution">
    <text evidence="1">The sequence shown here is derived from an EMBL/GenBank/DDBJ whole genome shotgun (WGS) entry which is preliminary data.</text>
</comment>
<accession>A0ABP3XX30</accession>
<dbReference type="Gene3D" id="3.30.2310.20">
    <property type="entry name" value="RelE-like"/>
    <property type="match status" value="1"/>
</dbReference>
<protein>
    <recommendedName>
        <fullName evidence="3">Plasmid stabilization system protein</fullName>
    </recommendedName>
</protein>
<evidence type="ECO:0000313" key="2">
    <source>
        <dbReference type="Proteomes" id="UP001500507"/>
    </source>
</evidence>
<reference evidence="2" key="1">
    <citation type="journal article" date="2019" name="Int. J. Syst. Evol. Microbiol.">
        <title>The Global Catalogue of Microorganisms (GCM) 10K type strain sequencing project: providing services to taxonomists for standard genome sequencing and annotation.</title>
        <authorList>
            <consortium name="The Broad Institute Genomics Platform"/>
            <consortium name="The Broad Institute Genome Sequencing Center for Infectious Disease"/>
            <person name="Wu L."/>
            <person name="Ma J."/>
        </authorList>
    </citation>
    <scope>NUCLEOTIDE SEQUENCE [LARGE SCALE GENOMIC DNA]</scope>
    <source>
        <strain evidence="2">JCM 16082</strain>
    </source>
</reference>
<dbReference type="Proteomes" id="UP001500507">
    <property type="component" value="Unassembled WGS sequence"/>
</dbReference>
<sequence length="96" mass="11596">MVFEISLTPRAEEEINDAIDWYEGKKIGLGADFYHELVTEFNYIRTYPMHCPVKRDNFREAVINRFPFIIMFRIIEEQLIIYSVFNTYRNPKSKPR</sequence>
<dbReference type="EMBL" id="BAAAFG010000015">
    <property type="protein sequence ID" value="GAA0872843.1"/>
    <property type="molecule type" value="Genomic_DNA"/>
</dbReference>
<evidence type="ECO:0000313" key="1">
    <source>
        <dbReference type="EMBL" id="GAA0872843.1"/>
    </source>
</evidence>
<gene>
    <name evidence="1" type="ORF">GCM10009117_19900</name>
</gene>
<name>A0ABP3XX30_9FLAO</name>
<proteinExistence type="predicted"/>
<organism evidence="1 2">
    <name type="scientific">Gangjinia marincola</name>
    <dbReference type="NCBI Taxonomy" id="578463"/>
    <lineage>
        <taxon>Bacteria</taxon>
        <taxon>Pseudomonadati</taxon>
        <taxon>Bacteroidota</taxon>
        <taxon>Flavobacteriia</taxon>
        <taxon>Flavobacteriales</taxon>
        <taxon>Flavobacteriaceae</taxon>
        <taxon>Gangjinia</taxon>
    </lineage>
</organism>
<evidence type="ECO:0008006" key="3">
    <source>
        <dbReference type="Google" id="ProtNLM"/>
    </source>
</evidence>
<keyword evidence="2" id="KW-1185">Reference proteome</keyword>